<feature type="transmembrane region" description="Helical" evidence="2">
    <location>
        <begin position="80"/>
        <end position="101"/>
    </location>
</feature>
<dbReference type="PANTHER" id="PTHR20437">
    <property type="entry name" value="TUMOR NECROSIS FACTOR RECEPTOR SUBFAMILY MEMBER 13/17"/>
    <property type="match status" value="1"/>
</dbReference>
<dbReference type="PRINTS" id="PR01964">
    <property type="entry name" value="TNFACTORR13C"/>
</dbReference>
<evidence type="ECO:0000313" key="4">
    <source>
        <dbReference type="EMBL" id="MXQ92400.1"/>
    </source>
</evidence>
<evidence type="ECO:0000313" key="5">
    <source>
        <dbReference type="Proteomes" id="UP000322234"/>
    </source>
</evidence>
<name>A0A6B0RQP0_9CETA</name>
<keyword evidence="2" id="KW-0472">Membrane</keyword>
<dbReference type="GO" id="GO:0030890">
    <property type="term" value="P:positive regulation of B cell proliferation"/>
    <property type="evidence" value="ECO:0007669"/>
    <property type="project" value="TreeGrafter"/>
</dbReference>
<dbReference type="InterPro" id="IPR015336">
    <property type="entry name" value="TNFR_13C_TALL-1-bd"/>
</dbReference>
<dbReference type="Pfam" id="PF09256">
    <property type="entry name" value="BaffR-Tall_bind"/>
    <property type="match status" value="1"/>
</dbReference>
<gene>
    <name evidence="4" type="ORF">E5288_WYG001017</name>
</gene>
<dbReference type="GO" id="GO:0033209">
    <property type="term" value="P:tumor necrosis factor-mediated signaling pathway"/>
    <property type="evidence" value="ECO:0007669"/>
    <property type="project" value="InterPro"/>
</dbReference>
<organism evidence="4 5">
    <name type="scientific">Bos mutus</name>
    <name type="common">wild yak</name>
    <dbReference type="NCBI Taxonomy" id="72004"/>
    <lineage>
        <taxon>Eukaryota</taxon>
        <taxon>Metazoa</taxon>
        <taxon>Chordata</taxon>
        <taxon>Craniata</taxon>
        <taxon>Vertebrata</taxon>
        <taxon>Euteleostomi</taxon>
        <taxon>Mammalia</taxon>
        <taxon>Eutheria</taxon>
        <taxon>Laurasiatheria</taxon>
        <taxon>Artiodactyla</taxon>
        <taxon>Ruminantia</taxon>
        <taxon>Pecora</taxon>
        <taxon>Bovidae</taxon>
        <taxon>Bovinae</taxon>
        <taxon>Bos</taxon>
    </lineage>
</organism>
<keyword evidence="5" id="KW-1185">Reference proteome</keyword>
<dbReference type="PANTHER" id="PTHR20437:SF2">
    <property type="entry name" value="TUMOR NECROSIS FACTOR RECEPTOR SUPERFAMILY MEMBER 13C"/>
    <property type="match status" value="1"/>
</dbReference>
<feature type="region of interest" description="Disordered" evidence="1">
    <location>
        <begin position="234"/>
        <end position="280"/>
    </location>
</feature>
<feature type="region of interest" description="Disordered" evidence="1">
    <location>
        <begin position="111"/>
        <end position="144"/>
    </location>
</feature>
<evidence type="ECO:0000256" key="1">
    <source>
        <dbReference type="SAM" id="MobiDB-lite"/>
    </source>
</evidence>
<dbReference type="SUPFAM" id="SSF57586">
    <property type="entry name" value="TNF receptor-like"/>
    <property type="match status" value="1"/>
</dbReference>
<dbReference type="InterPro" id="IPR022338">
    <property type="entry name" value="TNFR_13C"/>
</dbReference>
<evidence type="ECO:0000256" key="2">
    <source>
        <dbReference type="SAM" id="Phobius"/>
    </source>
</evidence>
<dbReference type="GO" id="GO:0031295">
    <property type="term" value="P:T cell costimulation"/>
    <property type="evidence" value="ECO:0007669"/>
    <property type="project" value="TreeGrafter"/>
</dbReference>
<sequence length="301" mass="30973">MQRGRRSLRGKDRPAPTQCLQTQCFDPLVRNCVACSLLRTTGPRLAGDPSSLAPGTALQPQESAGPGTPAEAEAALPLPALLFGAPALLGLALALALLGLVTWKRRRRQPGAAVVPEAPEAAEVPEAPDGDPDKSLDVDTTLSPGTLDATAPIWLLPSEDPAATPPTHSVPVPATELGSTELVTTKTAGPELQTLSPAQPDLGTRTLTELLKQPSPQEPLPPSLGPPLGSCVQVQMGDGLPRGSPHKSTDKKRPNNVPLGSVTAGPPRAPRLQGGGNVTLQPDFAKYTTLKAAGLKAAGLS</sequence>
<comment type="caution">
    <text evidence="4">The sequence shown here is derived from an EMBL/GenBank/DDBJ whole genome shotgun (WGS) entry which is preliminary data.</text>
</comment>
<dbReference type="GO" id="GO:0031296">
    <property type="term" value="P:B cell costimulation"/>
    <property type="evidence" value="ECO:0007669"/>
    <property type="project" value="TreeGrafter"/>
</dbReference>
<feature type="region of interest" description="Disordered" evidence="1">
    <location>
        <begin position="46"/>
        <end position="71"/>
    </location>
</feature>
<proteinExistence type="predicted"/>
<dbReference type="EMBL" id="VBQZ03000083">
    <property type="protein sequence ID" value="MXQ92400.1"/>
    <property type="molecule type" value="Genomic_DNA"/>
</dbReference>
<dbReference type="GO" id="GO:0042102">
    <property type="term" value="P:positive regulation of T cell proliferation"/>
    <property type="evidence" value="ECO:0007669"/>
    <property type="project" value="TreeGrafter"/>
</dbReference>
<dbReference type="AlphaFoldDB" id="A0A6B0RQP0"/>
<keyword evidence="2" id="KW-1133">Transmembrane helix</keyword>
<feature type="compositionally biased region" description="Low complexity" evidence="1">
    <location>
        <begin position="111"/>
        <end position="127"/>
    </location>
</feature>
<accession>A0A6B0RQP0</accession>
<dbReference type="GO" id="GO:0009897">
    <property type="term" value="C:external side of plasma membrane"/>
    <property type="evidence" value="ECO:0007669"/>
    <property type="project" value="TreeGrafter"/>
</dbReference>
<keyword evidence="2" id="KW-0812">Transmembrane</keyword>
<dbReference type="GO" id="GO:0038023">
    <property type="term" value="F:signaling receptor activity"/>
    <property type="evidence" value="ECO:0007669"/>
    <property type="project" value="InterPro"/>
</dbReference>
<dbReference type="Proteomes" id="UP000322234">
    <property type="component" value="Unassembled WGS sequence"/>
</dbReference>
<protein>
    <recommendedName>
        <fullName evidence="3">Tumour necrosis factor receptor 13C TALL-1 binding domain-containing protein</fullName>
    </recommendedName>
</protein>
<dbReference type="InterPro" id="IPR043521">
    <property type="entry name" value="TNFR_13C/17"/>
</dbReference>
<reference evidence="4" key="1">
    <citation type="submission" date="2019-10" db="EMBL/GenBank/DDBJ databases">
        <title>The sequence and de novo assembly of the wild yak genome.</title>
        <authorList>
            <person name="Liu Y."/>
        </authorList>
    </citation>
    <scope>NUCLEOTIDE SEQUENCE [LARGE SCALE GENOMIC DNA]</scope>
    <source>
        <strain evidence="4">WY2019</strain>
    </source>
</reference>
<feature type="domain" description="Tumour necrosis factor receptor 13C TALL-1 binding" evidence="3">
    <location>
        <begin position="16"/>
        <end position="44"/>
    </location>
</feature>
<evidence type="ECO:0000259" key="3">
    <source>
        <dbReference type="Pfam" id="PF09256"/>
    </source>
</evidence>